<dbReference type="InterPro" id="IPR007111">
    <property type="entry name" value="NACHT_NTPase"/>
</dbReference>
<dbReference type="PANTHER" id="PTHR10039:SF17">
    <property type="entry name" value="FUNGAL STAND N-TERMINAL GOODBYE DOMAIN-CONTAINING PROTEIN-RELATED"/>
    <property type="match status" value="1"/>
</dbReference>
<proteinExistence type="predicted"/>
<dbReference type="PROSITE" id="PS50837">
    <property type="entry name" value="NACHT"/>
    <property type="match status" value="1"/>
</dbReference>
<accession>A0A4V1Q278</accession>
<reference evidence="3 4" key="1">
    <citation type="submission" date="2019-01" db="EMBL/GenBank/DDBJ databases">
        <title>Draft genome sequence of Psathyrella aberdarensis IHI B618.</title>
        <authorList>
            <person name="Buettner E."/>
            <person name="Kellner H."/>
        </authorList>
    </citation>
    <scope>NUCLEOTIDE SEQUENCE [LARGE SCALE GENOMIC DNA]</scope>
    <source>
        <strain evidence="3 4">IHI B618</strain>
    </source>
</reference>
<name>A0A4V1Q278_9AGAR</name>
<organism evidence="3 4">
    <name type="scientific">Candolleomyces aberdarensis</name>
    <dbReference type="NCBI Taxonomy" id="2316362"/>
    <lineage>
        <taxon>Eukaryota</taxon>
        <taxon>Fungi</taxon>
        <taxon>Dikarya</taxon>
        <taxon>Basidiomycota</taxon>
        <taxon>Agaricomycotina</taxon>
        <taxon>Agaricomycetes</taxon>
        <taxon>Agaricomycetidae</taxon>
        <taxon>Agaricales</taxon>
        <taxon>Agaricineae</taxon>
        <taxon>Psathyrellaceae</taxon>
        <taxon>Candolleomyces</taxon>
    </lineage>
</organism>
<dbReference type="OrthoDB" id="4760524at2759"/>
<dbReference type="AlphaFoldDB" id="A0A4V1Q278"/>
<dbReference type="PANTHER" id="PTHR10039">
    <property type="entry name" value="AMELOGENIN"/>
    <property type="match status" value="1"/>
</dbReference>
<dbReference type="InterPro" id="IPR056884">
    <property type="entry name" value="NPHP3-like_N"/>
</dbReference>
<dbReference type="STRING" id="2316362.A0A4V1Q278"/>
<dbReference type="InterPro" id="IPR027417">
    <property type="entry name" value="P-loop_NTPase"/>
</dbReference>
<keyword evidence="4" id="KW-1185">Reference proteome</keyword>
<dbReference type="Gene3D" id="3.40.50.300">
    <property type="entry name" value="P-loop containing nucleotide triphosphate hydrolases"/>
    <property type="match status" value="1"/>
</dbReference>
<keyword evidence="1" id="KW-0677">Repeat</keyword>
<dbReference type="Pfam" id="PF24883">
    <property type="entry name" value="NPHP3_N"/>
    <property type="match status" value="1"/>
</dbReference>
<evidence type="ECO:0000313" key="4">
    <source>
        <dbReference type="Proteomes" id="UP000290288"/>
    </source>
</evidence>
<dbReference type="EMBL" id="SDEE01000758">
    <property type="protein sequence ID" value="RXW14138.1"/>
    <property type="molecule type" value="Genomic_DNA"/>
</dbReference>
<sequence>MAPSAAFFSDASHFTIQGSQFTATQTTSIQSLAVDPALEILHKHQALEATHTSKTAANAAKCKPGTRAEAIKDITRWAAARQIEAARQAEDDRRVDAACQVEADLQVEVEPSSKSSVESVLWLRGPAGAGKTCIMREVARICRQEGVLAGDYFFSTRVPGLDDEAPFVATIVSHLITVIPALDNPIRETIRCNPTIFKQALDLQVEELISNHTAIIPPQTPRILVVDGFDECRDQSQRKHLLDLLHSLVTPPHFFRVVMASRPEYDIRTAFDQPPLESMTKILHLEKYEASGEIYEFLSEGFARIRKTHPARESIPAEWPGQATLHALTDKSSGIFAYPSTVIKYIDNPRHHPVDLLDHVLKPPPAVSSGHPFTELDALYEIILNPPDTDIPRMKRILHLIMMIPRLLGTVPAGSSPSHRSKFSFMPDFIDPYQMTNTLLSAPQLDGFLSLRRGTTEMTLCDLHSVLSVTEPIPPSPCFHNEGYETMYSPGRGPWIYFHHKTLEDYLCSPQRAGNLYQAQDDTCSDILAVCVHNMELWDRESRSGYVDYRKKIVKITLIFSGPGF</sequence>
<evidence type="ECO:0000256" key="1">
    <source>
        <dbReference type="ARBA" id="ARBA00022737"/>
    </source>
</evidence>
<evidence type="ECO:0000259" key="2">
    <source>
        <dbReference type="PROSITE" id="PS50837"/>
    </source>
</evidence>
<dbReference type="SUPFAM" id="SSF52540">
    <property type="entry name" value="P-loop containing nucleoside triphosphate hydrolases"/>
    <property type="match status" value="1"/>
</dbReference>
<protein>
    <recommendedName>
        <fullName evidence="2">NACHT domain-containing protein</fullName>
    </recommendedName>
</protein>
<feature type="domain" description="NACHT" evidence="2">
    <location>
        <begin position="119"/>
        <end position="263"/>
    </location>
</feature>
<comment type="caution">
    <text evidence="3">The sequence shown here is derived from an EMBL/GenBank/DDBJ whole genome shotgun (WGS) entry which is preliminary data.</text>
</comment>
<evidence type="ECO:0000313" key="3">
    <source>
        <dbReference type="EMBL" id="RXW14138.1"/>
    </source>
</evidence>
<gene>
    <name evidence="3" type="ORF">EST38_g11715</name>
</gene>
<dbReference type="Proteomes" id="UP000290288">
    <property type="component" value="Unassembled WGS sequence"/>
</dbReference>